<keyword evidence="3" id="KW-0540">Nuclease</keyword>
<keyword evidence="2" id="KW-0548">Nucleotidyltransferase</keyword>
<keyword evidence="1" id="KW-0808">Transferase</keyword>
<feature type="non-terminal residue" evidence="11">
    <location>
        <position position="1"/>
    </location>
</feature>
<dbReference type="EMBL" id="QJKJ01005696">
    <property type="protein sequence ID" value="RDX89350.1"/>
    <property type="molecule type" value="Genomic_DNA"/>
</dbReference>
<feature type="compositionally biased region" description="Polar residues" evidence="7">
    <location>
        <begin position="1"/>
        <end position="26"/>
    </location>
</feature>
<gene>
    <name evidence="11" type="primary">pol</name>
    <name evidence="11" type="ORF">CR513_28925</name>
</gene>
<evidence type="ECO:0000259" key="10">
    <source>
        <dbReference type="Pfam" id="PF17919"/>
    </source>
</evidence>
<dbReference type="InterPro" id="IPR043502">
    <property type="entry name" value="DNA/RNA_pol_sf"/>
</dbReference>
<dbReference type="PANTHER" id="PTHR24559">
    <property type="entry name" value="TRANSPOSON TY3-I GAG-POL POLYPROTEIN"/>
    <property type="match status" value="1"/>
</dbReference>
<dbReference type="InterPro" id="IPR053134">
    <property type="entry name" value="RNA-dir_DNA_polymerase"/>
</dbReference>
<keyword evidence="5" id="KW-0378">Hydrolase</keyword>
<dbReference type="CDD" id="cd01647">
    <property type="entry name" value="RT_LTR"/>
    <property type="match status" value="1"/>
</dbReference>
<accession>A0A371GFR9</accession>
<dbReference type="Gene3D" id="3.10.10.10">
    <property type="entry name" value="HIV Type 1 Reverse Transcriptase, subunit A, domain 1"/>
    <property type="match status" value="1"/>
</dbReference>
<reference evidence="11" key="1">
    <citation type="submission" date="2018-05" db="EMBL/GenBank/DDBJ databases">
        <title>Draft genome of Mucuna pruriens seed.</title>
        <authorList>
            <person name="Nnadi N.E."/>
            <person name="Vos R."/>
            <person name="Hasami M.H."/>
            <person name="Devisetty U.K."/>
            <person name="Aguiy J.C."/>
        </authorList>
    </citation>
    <scope>NUCLEOTIDE SEQUENCE [LARGE SCALE GENOMIC DNA]</scope>
    <source>
        <strain evidence="11">JCA_2017</strain>
    </source>
</reference>
<evidence type="ECO:0000256" key="7">
    <source>
        <dbReference type="SAM" id="MobiDB-lite"/>
    </source>
</evidence>
<proteinExistence type="predicted"/>
<evidence type="ECO:0000256" key="5">
    <source>
        <dbReference type="ARBA" id="ARBA00022801"/>
    </source>
</evidence>
<dbReference type="Pfam" id="PF00078">
    <property type="entry name" value="RVT_1"/>
    <property type="match status" value="1"/>
</dbReference>
<dbReference type="GO" id="GO:0003964">
    <property type="term" value="F:RNA-directed DNA polymerase activity"/>
    <property type="evidence" value="ECO:0007669"/>
    <property type="project" value="UniProtKB-KW"/>
</dbReference>
<sequence length="631" mass="73620">MSTHLVPNPNQVGQSDLKLTNDTSSSSPPPIELKQLLSHLKYAYLDAEQQLSIIIANNLHKMQEEKLLRVLRQHKKTIGWKLSDLPGINSFICMHRILMEEEAWPIRQQQRRLNPTILDWVSLVQVVPKKFGMTVMKNQHNELVHIRIQNSWRVCIDYRKLNQVTRKDHFPLPFIDQVLEKLAKKFHYCFLDGFSGYMQIHIALEDQHKTTFTCPFGTFAYTRMLFGLCNASSTFQCFMTRIFSDLLQNCMEVFMDDFTVYADSFDACLEKLSKVLTRCINTNLVLNFKKCHFMVIGGIVLEHLVSNRGIKVDKSKVDIIASLPNPISVREPYVEAFQELKNSLTSAPILQAHNWDYPFELMCDASNSALGAVLGQRARVDKQVHELLAIVFALDKFHSYLLGSEIIIFSDHDALRFLLKKSDVKPRLIRWMLLLQEFNIEIRDKKGAENLVADHLSQIERESDPIPIRDEFPDEQLLQINATTPWFAYIYNFFPPEASRLYKERLRSDVKYYIWDDPYLWRLCSDQVIRRCIPDIEINSVLQFFHATFGGGHYGSTRMTRKVLDCRDAYQFVSTYEKCQKARMAISRRHEMPQQPIFFYEVLYDHSQSPMDIHIFFLSSTKETLGKFEKA</sequence>
<dbReference type="InterPro" id="IPR041373">
    <property type="entry name" value="RT_RNaseH"/>
</dbReference>
<evidence type="ECO:0000313" key="12">
    <source>
        <dbReference type="Proteomes" id="UP000257109"/>
    </source>
</evidence>
<dbReference type="InterPro" id="IPR000477">
    <property type="entry name" value="RT_dom"/>
</dbReference>
<name>A0A371GFR9_MUCPR</name>
<evidence type="ECO:0000259" key="9">
    <source>
        <dbReference type="Pfam" id="PF17917"/>
    </source>
</evidence>
<keyword evidence="12" id="KW-1185">Reference proteome</keyword>
<evidence type="ECO:0000256" key="4">
    <source>
        <dbReference type="ARBA" id="ARBA00022759"/>
    </source>
</evidence>
<protein>
    <submittedName>
        <fullName evidence="11">Retrovirus-related Pol polyprotein</fullName>
    </submittedName>
</protein>
<evidence type="ECO:0000256" key="2">
    <source>
        <dbReference type="ARBA" id="ARBA00022695"/>
    </source>
</evidence>
<feature type="region of interest" description="Disordered" evidence="7">
    <location>
        <begin position="1"/>
        <end position="30"/>
    </location>
</feature>
<comment type="caution">
    <text evidence="11">The sequence shown here is derived from an EMBL/GenBank/DDBJ whole genome shotgun (WGS) entry which is preliminary data.</text>
</comment>
<dbReference type="Pfam" id="PF17919">
    <property type="entry name" value="RT_RNaseH_2"/>
    <property type="match status" value="1"/>
</dbReference>
<dbReference type="OrthoDB" id="10055717at2759"/>
<dbReference type="GO" id="GO:0016787">
    <property type="term" value="F:hydrolase activity"/>
    <property type="evidence" value="ECO:0007669"/>
    <property type="project" value="UniProtKB-KW"/>
</dbReference>
<keyword evidence="4" id="KW-0255">Endonuclease</keyword>
<feature type="domain" description="Reverse transcriptase" evidence="8">
    <location>
        <begin position="149"/>
        <end position="295"/>
    </location>
</feature>
<feature type="domain" description="Reverse transcriptase/retrotransposon-derived protein RNase H-like" evidence="10">
    <location>
        <begin position="334"/>
        <end position="379"/>
    </location>
</feature>
<dbReference type="InterPro" id="IPR041577">
    <property type="entry name" value="RT_RNaseH_2"/>
</dbReference>
<evidence type="ECO:0000256" key="3">
    <source>
        <dbReference type="ARBA" id="ARBA00022722"/>
    </source>
</evidence>
<dbReference type="GO" id="GO:0004519">
    <property type="term" value="F:endonuclease activity"/>
    <property type="evidence" value="ECO:0007669"/>
    <property type="project" value="UniProtKB-KW"/>
</dbReference>
<dbReference type="InterPro" id="IPR043128">
    <property type="entry name" value="Rev_trsase/Diguanyl_cyclase"/>
</dbReference>
<evidence type="ECO:0000313" key="11">
    <source>
        <dbReference type="EMBL" id="RDX89350.1"/>
    </source>
</evidence>
<dbReference type="AlphaFoldDB" id="A0A371GFR9"/>
<evidence type="ECO:0000259" key="8">
    <source>
        <dbReference type="Pfam" id="PF00078"/>
    </source>
</evidence>
<feature type="domain" description="Reverse transcriptase RNase H-like" evidence="9">
    <location>
        <begin position="385"/>
        <end position="438"/>
    </location>
</feature>
<dbReference type="Proteomes" id="UP000257109">
    <property type="component" value="Unassembled WGS sequence"/>
</dbReference>
<keyword evidence="6" id="KW-0695">RNA-directed DNA polymerase</keyword>
<evidence type="ECO:0000256" key="6">
    <source>
        <dbReference type="ARBA" id="ARBA00022918"/>
    </source>
</evidence>
<dbReference type="Gene3D" id="3.30.70.270">
    <property type="match status" value="1"/>
</dbReference>
<dbReference type="SUPFAM" id="SSF56672">
    <property type="entry name" value="DNA/RNA polymerases"/>
    <property type="match status" value="1"/>
</dbReference>
<organism evidence="11 12">
    <name type="scientific">Mucuna pruriens</name>
    <name type="common">Velvet bean</name>
    <name type="synonym">Dolichos pruriens</name>
    <dbReference type="NCBI Taxonomy" id="157652"/>
    <lineage>
        <taxon>Eukaryota</taxon>
        <taxon>Viridiplantae</taxon>
        <taxon>Streptophyta</taxon>
        <taxon>Embryophyta</taxon>
        <taxon>Tracheophyta</taxon>
        <taxon>Spermatophyta</taxon>
        <taxon>Magnoliopsida</taxon>
        <taxon>eudicotyledons</taxon>
        <taxon>Gunneridae</taxon>
        <taxon>Pentapetalae</taxon>
        <taxon>rosids</taxon>
        <taxon>fabids</taxon>
        <taxon>Fabales</taxon>
        <taxon>Fabaceae</taxon>
        <taxon>Papilionoideae</taxon>
        <taxon>50 kb inversion clade</taxon>
        <taxon>NPAAA clade</taxon>
        <taxon>indigoferoid/millettioid clade</taxon>
        <taxon>Phaseoleae</taxon>
        <taxon>Mucuna</taxon>
    </lineage>
</organism>
<dbReference type="PANTHER" id="PTHR24559:SF444">
    <property type="entry name" value="REVERSE TRANSCRIPTASE DOMAIN-CONTAINING PROTEIN"/>
    <property type="match status" value="1"/>
</dbReference>
<evidence type="ECO:0000256" key="1">
    <source>
        <dbReference type="ARBA" id="ARBA00022679"/>
    </source>
</evidence>
<dbReference type="CDD" id="cd09274">
    <property type="entry name" value="RNase_HI_RT_Ty3"/>
    <property type="match status" value="1"/>
</dbReference>
<dbReference type="Pfam" id="PF17917">
    <property type="entry name" value="RT_RNaseH"/>
    <property type="match status" value="1"/>
</dbReference>